<accession>A0A5B9QQU9</accession>
<keyword evidence="2" id="KW-1185">Reference proteome</keyword>
<organism evidence="1 2">
    <name type="scientific">Roseimaritima ulvae</name>
    <dbReference type="NCBI Taxonomy" id="980254"/>
    <lineage>
        <taxon>Bacteria</taxon>
        <taxon>Pseudomonadati</taxon>
        <taxon>Planctomycetota</taxon>
        <taxon>Planctomycetia</taxon>
        <taxon>Pirellulales</taxon>
        <taxon>Pirellulaceae</taxon>
        <taxon>Roseimaritima</taxon>
    </lineage>
</organism>
<gene>
    <name evidence="1" type="ORF">UC8_34190</name>
</gene>
<reference evidence="1 2" key="1">
    <citation type="submission" date="2019-08" db="EMBL/GenBank/DDBJ databases">
        <title>Deep-cultivation of Planctomycetes and their phenomic and genomic characterization uncovers novel biology.</title>
        <authorList>
            <person name="Wiegand S."/>
            <person name="Jogler M."/>
            <person name="Boedeker C."/>
            <person name="Pinto D."/>
            <person name="Vollmers J."/>
            <person name="Rivas-Marin E."/>
            <person name="Kohn T."/>
            <person name="Peeters S.H."/>
            <person name="Heuer A."/>
            <person name="Rast P."/>
            <person name="Oberbeckmann S."/>
            <person name="Bunk B."/>
            <person name="Jeske O."/>
            <person name="Meyerdierks A."/>
            <person name="Storesund J.E."/>
            <person name="Kallscheuer N."/>
            <person name="Luecker S."/>
            <person name="Lage O.M."/>
            <person name="Pohl T."/>
            <person name="Merkel B.J."/>
            <person name="Hornburger P."/>
            <person name="Mueller R.-W."/>
            <person name="Bruemmer F."/>
            <person name="Labrenz M."/>
            <person name="Spormann A.M."/>
            <person name="Op den Camp H."/>
            <person name="Overmann J."/>
            <person name="Amann R."/>
            <person name="Jetten M.S.M."/>
            <person name="Mascher T."/>
            <person name="Medema M.H."/>
            <person name="Devos D.P."/>
            <person name="Kaster A.-K."/>
            <person name="Ovreas L."/>
            <person name="Rohde M."/>
            <person name="Galperin M.Y."/>
            <person name="Jogler C."/>
        </authorList>
    </citation>
    <scope>NUCLEOTIDE SEQUENCE [LARGE SCALE GENOMIC DNA]</scope>
    <source>
        <strain evidence="1 2">UC8</strain>
    </source>
</reference>
<dbReference type="Proteomes" id="UP000325286">
    <property type="component" value="Chromosome"/>
</dbReference>
<name>A0A5B9QQU9_9BACT</name>
<protein>
    <submittedName>
        <fullName evidence="1">Uncharacterized protein</fullName>
    </submittedName>
</protein>
<dbReference type="EMBL" id="CP042914">
    <property type="protein sequence ID" value="QEG41398.1"/>
    <property type="molecule type" value="Genomic_DNA"/>
</dbReference>
<dbReference type="AlphaFoldDB" id="A0A5B9QQU9"/>
<dbReference type="KEGG" id="rul:UC8_34190"/>
<sequence length="110" mass="11910">MPTTWVEHQWKDLCQRVHNSAHAQTTNNAGATDSIELAAEDFCQQEPPEDYPTLLERVSEAARLAAGWQTSAGGVTAKRSPFDPAHGVVDAIDEAGMESFPASDPPAYSR</sequence>
<dbReference type="RefSeq" id="WP_068138296.1">
    <property type="nucleotide sequence ID" value="NZ_CP042914.1"/>
</dbReference>
<evidence type="ECO:0000313" key="1">
    <source>
        <dbReference type="EMBL" id="QEG41398.1"/>
    </source>
</evidence>
<evidence type="ECO:0000313" key="2">
    <source>
        <dbReference type="Proteomes" id="UP000325286"/>
    </source>
</evidence>
<dbReference type="OrthoDB" id="276288at2"/>
<proteinExistence type="predicted"/>